<evidence type="ECO:0000259" key="13">
    <source>
        <dbReference type="PROSITE" id="PS50262"/>
    </source>
</evidence>
<dbReference type="GeneID" id="101660097"/>
<dbReference type="PROSITE" id="PS50262">
    <property type="entry name" value="G_PROTEIN_RECEP_F1_2"/>
    <property type="match status" value="1"/>
</dbReference>
<feature type="domain" description="G-protein coupled receptors family 1 profile" evidence="13">
    <location>
        <begin position="39"/>
        <end position="288"/>
    </location>
</feature>
<feature type="transmembrane region" description="Helical" evidence="12">
    <location>
        <begin position="240"/>
        <end position="259"/>
    </location>
</feature>
<dbReference type="Proteomes" id="UP000694863">
    <property type="component" value="Unplaced"/>
</dbReference>
<comment type="subcellular location">
    <subcellularLocation>
        <location evidence="1 12">Cell membrane</location>
        <topology evidence="1 12">Multi-pass membrane protein</topology>
    </subcellularLocation>
</comment>
<keyword evidence="8 12" id="KW-0472">Membrane</keyword>
<name>A0ABM0J3F9_ECHTE</name>
<organism evidence="14 15">
    <name type="scientific">Echinops telfairi</name>
    <name type="common">Lesser hedgehog tenrec</name>
    <dbReference type="NCBI Taxonomy" id="9371"/>
    <lineage>
        <taxon>Eukaryota</taxon>
        <taxon>Metazoa</taxon>
        <taxon>Chordata</taxon>
        <taxon>Craniata</taxon>
        <taxon>Vertebrata</taxon>
        <taxon>Euteleostomi</taxon>
        <taxon>Mammalia</taxon>
        <taxon>Eutheria</taxon>
        <taxon>Afrotheria</taxon>
        <taxon>Tenrecidae</taxon>
        <taxon>Tenrecinae</taxon>
        <taxon>Echinops</taxon>
    </lineage>
</organism>
<keyword evidence="9 11" id="KW-0675">Receptor</keyword>
<evidence type="ECO:0000256" key="11">
    <source>
        <dbReference type="RuleBase" id="RU000688"/>
    </source>
</evidence>
<feature type="transmembrane region" description="Helical" evidence="12">
    <location>
        <begin position="138"/>
        <end position="160"/>
    </location>
</feature>
<dbReference type="Pfam" id="PF13853">
    <property type="entry name" value="7tm_4"/>
    <property type="match status" value="1"/>
</dbReference>
<reference evidence="15" key="1">
    <citation type="submission" date="2025-08" db="UniProtKB">
        <authorList>
            <consortium name="RefSeq"/>
        </authorList>
    </citation>
    <scope>IDENTIFICATION</scope>
</reference>
<evidence type="ECO:0000256" key="6">
    <source>
        <dbReference type="ARBA" id="ARBA00022989"/>
    </source>
</evidence>
<keyword evidence="14" id="KW-1185">Reference proteome</keyword>
<evidence type="ECO:0000256" key="9">
    <source>
        <dbReference type="ARBA" id="ARBA00023170"/>
    </source>
</evidence>
<evidence type="ECO:0000256" key="2">
    <source>
        <dbReference type="ARBA" id="ARBA00022475"/>
    </source>
</evidence>
<keyword evidence="5 12" id="KW-0552">Olfaction</keyword>
<feature type="transmembrane region" description="Helical" evidence="12">
    <location>
        <begin position="55"/>
        <end position="73"/>
    </location>
</feature>
<feature type="transmembrane region" description="Helical" evidence="12">
    <location>
        <begin position="25"/>
        <end position="48"/>
    </location>
</feature>
<keyword evidence="2 12" id="KW-1003">Cell membrane</keyword>
<feature type="transmembrane region" description="Helical" evidence="12">
    <location>
        <begin position="271"/>
        <end position="290"/>
    </location>
</feature>
<keyword evidence="6 12" id="KW-1133">Transmembrane helix</keyword>
<dbReference type="PRINTS" id="PR00237">
    <property type="entry name" value="GPCRRHODOPSN"/>
</dbReference>
<accession>A0ABM0J3F9</accession>
<feature type="transmembrane region" description="Helical" evidence="12">
    <location>
        <begin position="198"/>
        <end position="219"/>
    </location>
</feature>
<evidence type="ECO:0000313" key="14">
    <source>
        <dbReference type="Proteomes" id="UP000694863"/>
    </source>
</evidence>
<gene>
    <name evidence="15" type="primary">LOC101660097</name>
</gene>
<dbReference type="SUPFAM" id="SSF81321">
    <property type="entry name" value="Family A G protein-coupled receptor-like"/>
    <property type="match status" value="1"/>
</dbReference>
<evidence type="ECO:0000256" key="4">
    <source>
        <dbReference type="ARBA" id="ARBA00022692"/>
    </source>
</evidence>
<keyword evidence="4 11" id="KW-0812">Transmembrane</keyword>
<dbReference type="CDD" id="cd15912">
    <property type="entry name" value="7tmA_OR6C-like"/>
    <property type="match status" value="1"/>
</dbReference>
<dbReference type="Gene3D" id="1.20.1070.10">
    <property type="entry name" value="Rhodopsin 7-helix transmembrane proteins"/>
    <property type="match status" value="1"/>
</dbReference>
<evidence type="ECO:0000256" key="3">
    <source>
        <dbReference type="ARBA" id="ARBA00022606"/>
    </source>
</evidence>
<evidence type="ECO:0000256" key="1">
    <source>
        <dbReference type="ARBA" id="ARBA00004651"/>
    </source>
</evidence>
<dbReference type="InterPro" id="IPR047132">
    <property type="entry name" value="Olfact_rcpt_6C-like"/>
</dbReference>
<dbReference type="PANTHER" id="PTHR26454:SF30">
    <property type="entry name" value="OLFACTORY RECEPTOR 6X1"/>
    <property type="match status" value="1"/>
</dbReference>
<keyword evidence="7 11" id="KW-0297">G-protein coupled receptor</keyword>
<evidence type="ECO:0000256" key="5">
    <source>
        <dbReference type="ARBA" id="ARBA00022725"/>
    </source>
</evidence>
<sequence length="312" mass="34698">MRNGTAITDFILLGFPGIQGLQTPLFIVVFLVYILTIAGNGLIIVIVWAEPKLQIPMYFFLCNLSFLEIWYTTTVIPKLLETFVVARAVICIPCCLVQAFFHFFLGTTEFLILTVMSFDRYIAICKPLRYSTIMTSNLCLQLALSAWGGGFTIVFCQMLLLAQLSFCGNNVIDHFYCDVGPILKAACADTTLLELLGLMATALVIPGSLLFTMISYIYILSTILRIPSASGRQKAFSTCASHLTVVTLLYGAVLFMYLRPSTHSSFKINKVVSVLNTILTPLLNPFIYTIRNKEVKGALRKAMTCPKAHHQE</sequence>
<dbReference type="PRINTS" id="PR00245">
    <property type="entry name" value="OLFACTORYR"/>
</dbReference>
<dbReference type="RefSeq" id="XP_004713974.1">
    <property type="nucleotide sequence ID" value="XM_004713917.1"/>
</dbReference>
<feature type="transmembrane region" description="Helical" evidence="12">
    <location>
        <begin position="85"/>
        <end position="118"/>
    </location>
</feature>
<evidence type="ECO:0000256" key="10">
    <source>
        <dbReference type="ARBA" id="ARBA00023224"/>
    </source>
</evidence>
<protein>
    <recommendedName>
        <fullName evidence="12">Olfactory receptor</fullName>
    </recommendedName>
</protein>
<dbReference type="PANTHER" id="PTHR26454">
    <property type="entry name" value="OLFACTORY RECEPTOR"/>
    <property type="match status" value="1"/>
</dbReference>
<evidence type="ECO:0000256" key="12">
    <source>
        <dbReference type="RuleBase" id="RU363047"/>
    </source>
</evidence>
<keyword evidence="10 11" id="KW-0807">Transducer</keyword>
<comment type="similarity">
    <text evidence="11">Belongs to the G-protein coupled receptor 1 family.</text>
</comment>
<evidence type="ECO:0000256" key="8">
    <source>
        <dbReference type="ARBA" id="ARBA00023136"/>
    </source>
</evidence>
<proteinExistence type="inferred from homology"/>
<evidence type="ECO:0000313" key="15">
    <source>
        <dbReference type="RefSeq" id="XP_004713974.1"/>
    </source>
</evidence>
<evidence type="ECO:0000256" key="7">
    <source>
        <dbReference type="ARBA" id="ARBA00023040"/>
    </source>
</evidence>
<dbReference type="InterPro" id="IPR017452">
    <property type="entry name" value="GPCR_Rhodpsn_7TM"/>
</dbReference>
<keyword evidence="3 12" id="KW-0716">Sensory transduction</keyword>
<dbReference type="PROSITE" id="PS00237">
    <property type="entry name" value="G_PROTEIN_RECEP_F1_1"/>
    <property type="match status" value="1"/>
</dbReference>
<dbReference type="InterPro" id="IPR000725">
    <property type="entry name" value="Olfact_rcpt"/>
</dbReference>
<dbReference type="InterPro" id="IPR000276">
    <property type="entry name" value="GPCR_Rhodpsn"/>
</dbReference>